<protein>
    <submittedName>
        <fullName evidence="2">WD40 repeat protein</fullName>
    </submittedName>
</protein>
<gene>
    <name evidence="2" type="ORF">C8N26_0754</name>
</gene>
<feature type="signal peptide" evidence="1">
    <location>
        <begin position="1"/>
        <end position="17"/>
    </location>
</feature>
<evidence type="ECO:0000313" key="2">
    <source>
        <dbReference type="EMBL" id="RKF04095.1"/>
    </source>
</evidence>
<keyword evidence="3" id="KW-1185">Reference proteome</keyword>
<feature type="chain" id="PRO_5019195660" evidence="1">
    <location>
        <begin position="18"/>
        <end position="307"/>
    </location>
</feature>
<dbReference type="InterPro" id="IPR011042">
    <property type="entry name" value="6-blade_b-propeller_TolB-like"/>
</dbReference>
<evidence type="ECO:0000313" key="3">
    <source>
        <dbReference type="Proteomes" id="UP000285780"/>
    </source>
</evidence>
<dbReference type="InterPro" id="IPR011659">
    <property type="entry name" value="WD40"/>
</dbReference>
<dbReference type="SUPFAM" id="SSF82171">
    <property type="entry name" value="DPP6 N-terminal domain-like"/>
    <property type="match status" value="1"/>
</dbReference>
<dbReference type="AlphaFoldDB" id="A0A420E1U2"/>
<proteinExistence type="predicted"/>
<dbReference type="RefSeq" id="WP_147418479.1">
    <property type="nucleotide sequence ID" value="NZ_RAQM01000007.1"/>
</dbReference>
<reference evidence="2 3" key="1">
    <citation type="submission" date="2018-09" db="EMBL/GenBank/DDBJ databases">
        <title>Genomic Encyclopedia of Archaeal and Bacterial Type Strains, Phase II (KMG-II): from individual species to whole genera.</title>
        <authorList>
            <person name="Goeker M."/>
        </authorList>
    </citation>
    <scope>NUCLEOTIDE SEQUENCE [LARGE SCALE GENOMIC DNA]</scope>
    <source>
        <strain evidence="2 3">DSM 16505</strain>
    </source>
</reference>
<dbReference type="Pfam" id="PF07676">
    <property type="entry name" value="PD40"/>
    <property type="match status" value="1"/>
</dbReference>
<evidence type="ECO:0000256" key="1">
    <source>
        <dbReference type="SAM" id="SignalP"/>
    </source>
</evidence>
<dbReference type="Gene3D" id="2.120.10.30">
    <property type="entry name" value="TolB, C-terminal domain"/>
    <property type="match status" value="1"/>
</dbReference>
<sequence>MKKLNLLFLLFSCFSFAQESKLFHPELFSGLPNVRDFSMSKNQDEFYFTIESYLKEYSFIAYSKKINGKWQKPEVVSFSGQYKDLEPFLSPNGLQLFFASNRKDNNSGEVKNNMDIWYVTRNSLNDKWSEPINIGTTVNTNADEFYPSVTEKGDLFFTAEYKNNTTGKEDIYVSRLVNGEYTKPTPLSSGVNSDKYEFNAFVAPDEGFIIFTSYGRKDDLGRGDLYISKKGSNNEWLPATHLTNINSNKLDYCPFVDLQTNTLYFTSSTSSIPKVLPKKMTLSEFQEYLNTNPNGLSRIYVSPFIKK</sequence>
<dbReference type="Proteomes" id="UP000285780">
    <property type="component" value="Unassembled WGS sequence"/>
</dbReference>
<accession>A0A420E1U2</accession>
<comment type="caution">
    <text evidence="2">The sequence shown here is derived from an EMBL/GenBank/DDBJ whole genome shotgun (WGS) entry which is preliminary data.</text>
</comment>
<dbReference type="EMBL" id="RAQM01000007">
    <property type="protein sequence ID" value="RKF04095.1"/>
    <property type="molecule type" value="Genomic_DNA"/>
</dbReference>
<name>A0A420E1U2_9FLAO</name>
<organism evidence="2 3">
    <name type="scientific">Tenacibaculum lutimaris</name>
    <dbReference type="NCBI Taxonomy" id="285258"/>
    <lineage>
        <taxon>Bacteria</taxon>
        <taxon>Pseudomonadati</taxon>
        <taxon>Bacteroidota</taxon>
        <taxon>Flavobacteriia</taxon>
        <taxon>Flavobacteriales</taxon>
        <taxon>Flavobacteriaceae</taxon>
        <taxon>Tenacibaculum</taxon>
    </lineage>
</organism>
<keyword evidence="1" id="KW-0732">Signal</keyword>